<dbReference type="InterPro" id="IPR019282">
    <property type="entry name" value="Glycoamylase-like_cons_dom"/>
</dbReference>
<gene>
    <name evidence="4" type="ORF">GA0074692_0686</name>
</gene>
<name>A0A1C6RR77_9ACTN</name>
<evidence type="ECO:0000256" key="1">
    <source>
        <dbReference type="SAM" id="SignalP"/>
    </source>
</evidence>
<sequence>MKRRSVLTLAAGASAALLVPSGAGAAPDGGPVGPLADADRRLLLRYAADTWRSMTAMVDPGTGLVADNIEADLAAATRSRYTSPTNVGCLIWSAISARELGVISRGEARRYIRTALDTLSRLERHPYSGMFYNWYDPADGRLLRSWPIDGSPVYPFLSSVDNAWLAAALMVVGNDDPALAASAGRILAEMDFGFYYDANARGADFGAGLMRGGFWPERPPNGGVEDNYRGRGPNVWYTGHHYGTLHSETRIISYVAIALGQVPREHYFAMWRTFEPNCDWSWQEMKPVGEYVEHLGIRVFEGAYRHRGRQYVPTWGGSMFEALMPDLLVPEARWAPDSWGRNHPVFVRGQIDHGLHEAGYGHWGFSPSSNPAGGYREYGVDPMGLDTDGYTSDQERTRVNLGFDGCRPADPLPTSYGDGVVTPHAVFLALPYAPDEAVDQLARLRADFDCYGPGGFHDAVAVRSGTVAHRHLALDQGMVLGALGNLLAGDTLRRRFATGRTAERLRPLLGIEEFAVPAGN</sequence>
<dbReference type="Gene3D" id="1.50.10.140">
    <property type="match status" value="1"/>
</dbReference>
<reference evidence="5" key="1">
    <citation type="submission" date="2016-06" db="EMBL/GenBank/DDBJ databases">
        <authorList>
            <person name="Varghese N."/>
            <person name="Submissions Spin"/>
        </authorList>
    </citation>
    <scope>NUCLEOTIDE SEQUENCE [LARGE SCALE GENOMIC DNA]</scope>
    <source>
        <strain evidence="5">DSM 43817</strain>
    </source>
</reference>
<feature type="chain" id="PRO_5008745108" evidence="1">
    <location>
        <begin position="26"/>
        <end position="520"/>
    </location>
</feature>
<accession>A0A1C6RR77</accession>
<dbReference type="InterPro" id="IPR021478">
    <property type="entry name" value="DUF3131"/>
</dbReference>
<evidence type="ECO:0000259" key="2">
    <source>
        <dbReference type="Pfam" id="PF10091"/>
    </source>
</evidence>
<dbReference type="Pfam" id="PF10091">
    <property type="entry name" value="Glycoamylase"/>
    <property type="match status" value="1"/>
</dbReference>
<evidence type="ECO:0000313" key="4">
    <source>
        <dbReference type="EMBL" id="SCL19712.1"/>
    </source>
</evidence>
<feature type="signal peptide" evidence="1">
    <location>
        <begin position="1"/>
        <end position="25"/>
    </location>
</feature>
<feature type="domain" description="DUF3131" evidence="3">
    <location>
        <begin position="45"/>
        <end position="189"/>
    </location>
</feature>
<organism evidence="4 5">
    <name type="scientific">Micromonospora pallida</name>
    <dbReference type="NCBI Taxonomy" id="145854"/>
    <lineage>
        <taxon>Bacteria</taxon>
        <taxon>Bacillati</taxon>
        <taxon>Actinomycetota</taxon>
        <taxon>Actinomycetes</taxon>
        <taxon>Micromonosporales</taxon>
        <taxon>Micromonosporaceae</taxon>
        <taxon>Micromonospora</taxon>
    </lineage>
</organism>
<dbReference type="AlphaFoldDB" id="A0A1C6RR77"/>
<proteinExistence type="predicted"/>
<feature type="domain" description="Glycoamylase-like" evidence="2">
    <location>
        <begin position="305"/>
        <end position="489"/>
    </location>
</feature>
<dbReference type="OrthoDB" id="9769991at2"/>
<keyword evidence="5" id="KW-1185">Reference proteome</keyword>
<dbReference type="EMBL" id="FMHW01000002">
    <property type="protein sequence ID" value="SCL19712.1"/>
    <property type="molecule type" value="Genomic_DNA"/>
</dbReference>
<protein>
    <submittedName>
        <fullName evidence="4">Uncharacterized protein</fullName>
    </submittedName>
</protein>
<dbReference type="Proteomes" id="UP000198959">
    <property type="component" value="Unassembled WGS sequence"/>
</dbReference>
<dbReference type="Pfam" id="PF11329">
    <property type="entry name" value="DUF3131"/>
    <property type="match status" value="1"/>
</dbReference>
<evidence type="ECO:0000259" key="3">
    <source>
        <dbReference type="Pfam" id="PF11329"/>
    </source>
</evidence>
<dbReference type="STRING" id="145854.GA0074692_0686"/>
<dbReference type="RefSeq" id="WP_091639242.1">
    <property type="nucleotide sequence ID" value="NZ_FMHW01000002.1"/>
</dbReference>
<evidence type="ECO:0000313" key="5">
    <source>
        <dbReference type="Proteomes" id="UP000198959"/>
    </source>
</evidence>
<keyword evidence="1" id="KW-0732">Signal</keyword>